<name>A0A9D4L9A6_DREPO</name>
<evidence type="ECO:0000313" key="3">
    <source>
        <dbReference type="Proteomes" id="UP000828390"/>
    </source>
</evidence>
<evidence type="ECO:0000256" key="1">
    <source>
        <dbReference type="SAM" id="Phobius"/>
    </source>
</evidence>
<protein>
    <submittedName>
        <fullName evidence="2">Uncharacterized protein</fullName>
    </submittedName>
</protein>
<dbReference type="AlphaFoldDB" id="A0A9D4L9A6"/>
<gene>
    <name evidence="2" type="ORF">DPMN_096901</name>
</gene>
<dbReference type="GO" id="GO:0005615">
    <property type="term" value="C:extracellular space"/>
    <property type="evidence" value="ECO:0007669"/>
    <property type="project" value="TreeGrafter"/>
</dbReference>
<reference evidence="2" key="1">
    <citation type="journal article" date="2019" name="bioRxiv">
        <title>The Genome of the Zebra Mussel, Dreissena polymorpha: A Resource for Invasive Species Research.</title>
        <authorList>
            <person name="McCartney M.A."/>
            <person name="Auch B."/>
            <person name="Kono T."/>
            <person name="Mallez S."/>
            <person name="Zhang Y."/>
            <person name="Obille A."/>
            <person name="Becker A."/>
            <person name="Abrahante J.E."/>
            <person name="Garbe J."/>
            <person name="Badalamenti J.P."/>
            <person name="Herman A."/>
            <person name="Mangelson H."/>
            <person name="Liachko I."/>
            <person name="Sullivan S."/>
            <person name="Sone E.D."/>
            <person name="Koren S."/>
            <person name="Silverstein K.A.T."/>
            <person name="Beckman K.B."/>
            <person name="Gohl D.M."/>
        </authorList>
    </citation>
    <scope>NUCLEOTIDE SEQUENCE</scope>
    <source>
        <strain evidence="2">Duluth1</strain>
        <tissue evidence="2">Whole animal</tissue>
    </source>
</reference>
<dbReference type="SUPFAM" id="SSF53649">
    <property type="entry name" value="Alkaline phosphatase-like"/>
    <property type="match status" value="1"/>
</dbReference>
<dbReference type="PANTHER" id="PTHR10974">
    <property type="entry name" value="FI08016P-RELATED"/>
    <property type="match status" value="1"/>
</dbReference>
<organism evidence="2 3">
    <name type="scientific">Dreissena polymorpha</name>
    <name type="common">Zebra mussel</name>
    <name type="synonym">Mytilus polymorpha</name>
    <dbReference type="NCBI Taxonomy" id="45954"/>
    <lineage>
        <taxon>Eukaryota</taxon>
        <taxon>Metazoa</taxon>
        <taxon>Spiralia</taxon>
        <taxon>Lophotrochozoa</taxon>
        <taxon>Mollusca</taxon>
        <taxon>Bivalvia</taxon>
        <taxon>Autobranchia</taxon>
        <taxon>Heteroconchia</taxon>
        <taxon>Euheterodonta</taxon>
        <taxon>Imparidentia</taxon>
        <taxon>Neoheterodontei</taxon>
        <taxon>Myida</taxon>
        <taxon>Dreissenoidea</taxon>
        <taxon>Dreissenidae</taxon>
        <taxon>Dreissena</taxon>
    </lineage>
</organism>
<keyword evidence="3" id="KW-1185">Reference proteome</keyword>
<proteinExistence type="predicted"/>
<dbReference type="Pfam" id="PF02995">
    <property type="entry name" value="DUF229"/>
    <property type="match status" value="1"/>
</dbReference>
<dbReference type="FunFam" id="3.40.720.10:FF:000017">
    <property type="entry name" value="Predicted protein"/>
    <property type="match status" value="1"/>
</dbReference>
<dbReference type="Proteomes" id="UP000828390">
    <property type="component" value="Unassembled WGS sequence"/>
</dbReference>
<keyword evidence="1" id="KW-0472">Membrane</keyword>
<keyword evidence="1" id="KW-0812">Transmembrane</keyword>
<dbReference type="EMBL" id="JAIWYP010000003">
    <property type="protein sequence ID" value="KAH3854360.1"/>
    <property type="molecule type" value="Genomic_DNA"/>
</dbReference>
<evidence type="ECO:0000313" key="2">
    <source>
        <dbReference type="EMBL" id="KAH3854360.1"/>
    </source>
</evidence>
<dbReference type="Gene3D" id="3.40.720.10">
    <property type="entry name" value="Alkaline Phosphatase, subunit A"/>
    <property type="match status" value="1"/>
</dbReference>
<dbReference type="CDD" id="cd16021">
    <property type="entry name" value="ALP_like"/>
    <property type="match status" value="1"/>
</dbReference>
<reference evidence="2" key="2">
    <citation type="submission" date="2020-11" db="EMBL/GenBank/DDBJ databases">
        <authorList>
            <person name="McCartney M.A."/>
            <person name="Auch B."/>
            <person name="Kono T."/>
            <person name="Mallez S."/>
            <person name="Becker A."/>
            <person name="Gohl D.M."/>
            <person name="Silverstein K.A.T."/>
            <person name="Koren S."/>
            <person name="Bechman K.B."/>
            <person name="Herman A."/>
            <person name="Abrahante J.E."/>
            <person name="Garbe J."/>
        </authorList>
    </citation>
    <scope>NUCLEOTIDE SEQUENCE</scope>
    <source>
        <strain evidence="2">Duluth1</strain>
        <tissue evidence="2">Whole animal</tissue>
    </source>
</reference>
<dbReference type="PANTHER" id="PTHR10974:SF1">
    <property type="entry name" value="FI08016P-RELATED"/>
    <property type="match status" value="1"/>
</dbReference>
<sequence>MRLRTFKRIIFGSLFGIVVIVSFTDISFVPSGVMHTPCNIQPMDPWDESLKPYLVKPKKLACSDKFDLFYFDYHGILHVNESVAMHYNILHEELNCAYQPIKRLDGDSEVVFADKVRFSLPTAIKSHVFRITCHHSMTQKLVYDMTHFNPFWNEYAKLKKTVGHETPSTPSVLLLGLDSVSRSHATRNLPKSLNFLRNEMGAYDFVGYRKVGENTYPNLVALLTGKSHSSFPFVTNNWAYADSLPFLWKEPFMKSVATVYSEDRAEIAAFNYIKRGFEKVPTDYYFRPYNLALHKFQPVLNEQLPKPDMDCYGYRNYFELLLQYFKCFLQVNNYKRKFGIIWSNQVAHEEFTALKRGDESLLEFLTWMKNNINMQNTILVILSDHGYRIGGASLTHIGREENNNPWLMMIVPPHLKSNVTIERAIRKNTQRLITPFDLYQTIYDILKYGNVPVPVHGNDVKPSLTRRNLFHPIPSFRTCTDAGIPDYYCTCHEKTMVANNSELVKDLAKYIVQTINEIVSANENSCATFTLLKIREASVVYSPKDKLNIPTKLANAWTSIGYFGKLLRSENDLDQLTGRYNIMFMVSPGDAVFDGLVDFSQFSDDAERMTIIGQPTRLDRYGNQSHCVDQLSLKPYCYCTDLIAS</sequence>
<feature type="transmembrane region" description="Helical" evidence="1">
    <location>
        <begin position="9"/>
        <end position="29"/>
    </location>
</feature>
<dbReference type="InterPro" id="IPR004245">
    <property type="entry name" value="DUF229"/>
</dbReference>
<keyword evidence="1" id="KW-1133">Transmembrane helix</keyword>
<accession>A0A9D4L9A6</accession>
<dbReference type="InterPro" id="IPR017850">
    <property type="entry name" value="Alkaline_phosphatase_core_sf"/>
</dbReference>
<comment type="caution">
    <text evidence="2">The sequence shown here is derived from an EMBL/GenBank/DDBJ whole genome shotgun (WGS) entry which is preliminary data.</text>
</comment>